<organism evidence="1 2">
    <name type="scientific">Campylobacter rectus RM3267</name>
    <dbReference type="NCBI Taxonomy" id="553218"/>
    <lineage>
        <taxon>Bacteria</taxon>
        <taxon>Pseudomonadati</taxon>
        <taxon>Campylobacterota</taxon>
        <taxon>Epsilonproteobacteria</taxon>
        <taxon>Campylobacterales</taxon>
        <taxon>Campylobacteraceae</taxon>
        <taxon>Campylobacter</taxon>
    </lineage>
</organism>
<dbReference type="AlphaFoldDB" id="B9CXT2"/>
<accession>B9CXT2</accession>
<dbReference type="EMBL" id="ACFU01000001">
    <property type="protein sequence ID" value="EEF15407.1"/>
    <property type="molecule type" value="Genomic_DNA"/>
</dbReference>
<name>B9CXT2_CAMRE</name>
<evidence type="ECO:0000313" key="2">
    <source>
        <dbReference type="Proteomes" id="UP000003082"/>
    </source>
</evidence>
<keyword evidence="2" id="KW-1185">Reference proteome</keyword>
<evidence type="ECO:0000313" key="1">
    <source>
        <dbReference type="EMBL" id="EEF15407.1"/>
    </source>
</evidence>
<dbReference type="Proteomes" id="UP000003082">
    <property type="component" value="Unassembled WGS sequence"/>
</dbReference>
<protein>
    <submittedName>
        <fullName evidence="1">Uncharacterized protein</fullName>
    </submittedName>
</protein>
<proteinExistence type="predicted"/>
<sequence>MGARFGFLSVKFDRDCPNLSTFTLLRQIYGLISAPSFPRARRLRRLIRPTLLRS</sequence>
<comment type="caution">
    <text evidence="1">The sequence shown here is derived from an EMBL/GenBank/DDBJ whole genome shotgun (WGS) entry which is preliminary data.</text>
</comment>
<reference evidence="1 2" key="1">
    <citation type="submission" date="2008-08" db="EMBL/GenBank/DDBJ databases">
        <authorList>
            <person name="Madupu R."/>
            <person name="Durkin A.S."/>
            <person name="Torralba M."/>
            <person name="Methe B."/>
            <person name="Sutton G.G."/>
            <person name="Strausberg R.L."/>
            <person name="Nelson K.E."/>
        </authorList>
    </citation>
    <scope>NUCLEOTIDE SEQUENCE [LARGE SCALE GENOMIC DNA]</scope>
    <source>
        <strain evidence="1 2">RM3267</strain>
    </source>
</reference>
<gene>
    <name evidence="1" type="ORF">CAMRE0001_0121</name>
</gene>